<dbReference type="GO" id="GO:0009252">
    <property type="term" value="P:peptidoglycan biosynthetic process"/>
    <property type="evidence" value="ECO:0007669"/>
    <property type="project" value="UniProtKB-UniRule"/>
</dbReference>
<accession>A0A0P6Y1Y3</accession>
<reference evidence="11 12" key="1">
    <citation type="submission" date="2015-07" db="EMBL/GenBank/DDBJ databases">
        <title>Whole genome sequence of Herpetosiphon geysericola DSM 7119.</title>
        <authorList>
            <person name="Hemp J."/>
            <person name="Ward L.M."/>
            <person name="Pace L.A."/>
            <person name="Fischer W.W."/>
        </authorList>
    </citation>
    <scope>NUCLEOTIDE SEQUENCE [LARGE SCALE GENOMIC DNA]</scope>
    <source>
        <strain evidence="11 12">DSM 7119</strain>
    </source>
</reference>
<evidence type="ECO:0000256" key="3">
    <source>
        <dbReference type="ARBA" id="ARBA00022679"/>
    </source>
</evidence>
<keyword evidence="7" id="KW-0131">Cell cycle</keyword>
<dbReference type="GO" id="GO:0051992">
    <property type="term" value="F:UDP-N-acetylmuramoyl-L-alanyl-D-glutamyl-meso-2,6-diaminopimelyl-D-alanyl-D-alanine:undecaprenyl-phosphate transferase activity"/>
    <property type="evidence" value="ECO:0007669"/>
    <property type="project" value="RHEA"/>
</dbReference>
<feature type="compositionally biased region" description="Low complexity" evidence="10">
    <location>
        <begin position="361"/>
        <end position="376"/>
    </location>
</feature>
<dbReference type="EMBL" id="LGKP01000022">
    <property type="protein sequence ID" value="KPL85859.1"/>
    <property type="molecule type" value="Genomic_DNA"/>
</dbReference>
<dbReference type="GO" id="GO:0008963">
    <property type="term" value="F:phospho-N-acetylmuramoyl-pentapeptide-transferase activity"/>
    <property type="evidence" value="ECO:0007669"/>
    <property type="project" value="UniProtKB-UniRule"/>
</dbReference>
<feature type="binding site" evidence="9">
    <location>
        <position position="249"/>
    </location>
    <ligand>
        <name>Mg(2+)</name>
        <dbReference type="ChEBI" id="CHEBI:18420"/>
    </ligand>
</feature>
<feature type="transmembrane region" description="Helical" evidence="7">
    <location>
        <begin position="61"/>
        <end position="85"/>
    </location>
</feature>
<keyword evidence="7 9" id="KW-0479">Metal-binding</keyword>
<keyword evidence="12" id="KW-1185">Reference proteome</keyword>
<dbReference type="PANTHER" id="PTHR22926:SF5">
    <property type="entry name" value="PHOSPHO-N-ACETYLMURAMOYL-PENTAPEPTIDE-TRANSFERASE HOMOLOG"/>
    <property type="match status" value="1"/>
</dbReference>
<comment type="catalytic activity">
    <reaction evidence="7">
        <text>UDP-N-acetyl-alpha-D-muramoyl-L-alanyl-gamma-D-glutamyl-meso-2,6-diaminopimeloyl-D-alanyl-D-alanine + di-trans,octa-cis-undecaprenyl phosphate = di-trans,octa-cis-undecaprenyl diphospho-N-acetyl-alpha-D-muramoyl-L-alanyl-D-glutamyl-meso-2,6-diaminopimeloyl-D-alanyl-D-alanine + UMP</text>
        <dbReference type="Rhea" id="RHEA:28386"/>
        <dbReference type="ChEBI" id="CHEBI:57865"/>
        <dbReference type="ChEBI" id="CHEBI:60392"/>
        <dbReference type="ChEBI" id="CHEBI:61386"/>
        <dbReference type="ChEBI" id="CHEBI:61387"/>
        <dbReference type="EC" id="2.7.8.13"/>
    </reaction>
</comment>
<dbReference type="GO" id="GO:0071555">
    <property type="term" value="P:cell wall organization"/>
    <property type="evidence" value="ECO:0007669"/>
    <property type="project" value="UniProtKB-KW"/>
</dbReference>
<dbReference type="OrthoDB" id="9805475at2"/>
<keyword evidence="7" id="KW-0961">Cell wall biogenesis/degradation</keyword>
<dbReference type="CDD" id="cd06852">
    <property type="entry name" value="GT_MraY"/>
    <property type="match status" value="1"/>
</dbReference>
<evidence type="ECO:0000256" key="7">
    <source>
        <dbReference type="HAMAP-Rule" id="MF_00038"/>
    </source>
</evidence>
<evidence type="ECO:0000313" key="12">
    <source>
        <dbReference type="Proteomes" id="UP000050277"/>
    </source>
</evidence>
<keyword evidence="4 7" id="KW-0812">Transmembrane</keyword>
<dbReference type="InterPro" id="IPR018480">
    <property type="entry name" value="PNAcMuramoyl-5peptid_Trfase_CS"/>
</dbReference>
<feature type="transmembrane region" description="Helical" evidence="7">
    <location>
        <begin position="221"/>
        <end position="238"/>
    </location>
</feature>
<keyword evidence="5 7" id="KW-1133">Transmembrane helix</keyword>
<evidence type="ECO:0000256" key="5">
    <source>
        <dbReference type="ARBA" id="ARBA00022989"/>
    </source>
</evidence>
<evidence type="ECO:0000256" key="2">
    <source>
        <dbReference type="ARBA" id="ARBA00005583"/>
    </source>
</evidence>
<organism evidence="11 12">
    <name type="scientific">Herpetosiphon geysericola</name>
    <dbReference type="NCBI Taxonomy" id="70996"/>
    <lineage>
        <taxon>Bacteria</taxon>
        <taxon>Bacillati</taxon>
        <taxon>Chloroflexota</taxon>
        <taxon>Chloroflexia</taxon>
        <taxon>Herpetosiphonales</taxon>
        <taxon>Herpetosiphonaceae</taxon>
        <taxon>Herpetosiphon</taxon>
    </lineage>
</organism>
<keyword evidence="7" id="KW-0132">Cell division</keyword>
<dbReference type="InterPro" id="IPR000715">
    <property type="entry name" value="Glycosyl_transferase_4"/>
</dbReference>
<comment type="subcellular location">
    <subcellularLocation>
        <location evidence="7">Cell membrane</location>
        <topology evidence="7">Multi-pass membrane protein</topology>
    </subcellularLocation>
    <subcellularLocation>
        <location evidence="1">Membrane</location>
        <topology evidence="1">Multi-pass membrane protein</topology>
    </subcellularLocation>
</comment>
<dbReference type="UniPathway" id="UPA00219"/>
<proteinExistence type="inferred from homology"/>
<feature type="transmembrane region" description="Helical" evidence="7">
    <location>
        <begin position="197"/>
        <end position="215"/>
    </location>
</feature>
<dbReference type="EC" id="2.7.8.13" evidence="7 8"/>
<evidence type="ECO:0000256" key="9">
    <source>
        <dbReference type="PIRSR" id="PIRSR600715-1"/>
    </source>
</evidence>
<comment type="pathway">
    <text evidence="7">Cell wall biogenesis; peptidoglycan biosynthesis.</text>
</comment>
<dbReference type="GO" id="GO:0051301">
    <property type="term" value="P:cell division"/>
    <property type="evidence" value="ECO:0007669"/>
    <property type="project" value="UniProtKB-KW"/>
</dbReference>
<sequence length="385" mass="42019">MNNEQVVVELQRALVLKLAEALLLAGAAFVLTLVLGRWWIRWLKAHNIGKAIRVDGPQSHMIKIGTPTMGGVMIIASVVIITVIFNLVNRWSMLLPLAALVGYGILGAFDDYLSLTKVRSKTFGLTERFKMVWLVMIAFLASLALYLPKPFGLANGGDVVVPFVGVIDIGYWYIPIATFLIVAMANAVNFSDGMDGLAGWTSAIAFAAFGVIAFVYRFDYLVTYSFTVSGACVAFLWFNAHPAQVFMGDTGSLALGATLAIVALISKAWLLLPIVGIIYVLEAASVVIQRYYFKYTRITTGTGKRVFKMTPIHHHFELTGWSEMQVVQRFVMIGIIAAMIGISLALNPALPQQVSTSSTQPTIPDNPFTTTDDPTATPYPSPLEN</sequence>
<keyword evidence="6 7" id="KW-0472">Membrane</keyword>
<feature type="transmembrane region" description="Helical" evidence="7">
    <location>
        <begin position="330"/>
        <end position="350"/>
    </location>
</feature>
<evidence type="ECO:0000256" key="1">
    <source>
        <dbReference type="ARBA" id="ARBA00004141"/>
    </source>
</evidence>
<comment type="cofactor">
    <cofactor evidence="7 9">
        <name>Mg(2+)</name>
        <dbReference type="ChEBI" id="CHEBI:18420"/>
    </cofactor>
</comment>
<feature type="region of interest" description="Disordered" evidence="10">
    <location>
        <begin position="355"/>
        <end position="385"/>
    </location>
</feature>
<comment type="caution">
    <text evidence="11">The sequence shown here is derived from an EMBL/GenBank/DDBJ whole genome shotgun (WGS) entry which is preliminary data.</text>
</comment>
<keyword evidence="7 9" id="KW-0460">Magnesium</keyword>
<dbReference type="PANTHER" id="PTHR22926">
    <property type="entry name" value="PHOSPHO-N-ACETYLMURAMOYL-PENTAPEPTIDE-TRANSFERASE"/>
    <property type="match status" value="1"/>
</dbReference>
<feature type="transmembrane region" description="Helical" evidence="7">
    <location>
        <begin position="91"/>
        <end position="109"/>
    </location>
</feature>
<evidence type="ECO:0000256" key="10">
    <source>
        <dbReference type="SAM" id="MobiDB-lite"/>
    </source>
</evidence>
<feature type="transmembrane region" description="Helical" evidence="7">
    <location>
        <begin position="21"/>
        <end position="40"/>
    </location>
</feature>
<keyword evidence="3 7" id="KW-0808">Transferase</keyword>
<keyword evidence="7" id="KW-0573">Peptidoglycan synthesis</keyword>
<dbReference type="PATRIC" id="fig|70996.4.peg.3238"/>
<name>A0A0P6Y1Y3_9CHLR</name>
<feature type="binding site" evidence="9">
    <location>
        <position position="189"/>
    </location>
    <ligand>
        <name>Mg(2+)</name>
        <dbReference type="ChEBI" id="CHEBI:18420"/>
    </ligand>
</feature>
<dbReference type="Proteomes" id="UP000050277">
    <property type="component" value="Unassembled WGS sequence"/>
</dbReference>
<protein>
    <recommendedName>
        <fullName evidence="7 8">Phospho-N-acetylmuramoyl-pentapeptide-transferase</fullName>
        <ecNumber evidence="7 8">2.7.8.13</ecNumber>
    </recommendedName>
    <alternativeName>
        <fullName evidence="7">UDP-MurNAc-pentapeptide phosphotransferase</fullName>
    </alternativeName>
</protein>
<evidence type="ECO:0000313" key="11">
    <source>
        <dbReference type="EMBL" id="KPL85859.1"/>
    </source>
</evidence>
<dbReference type="AlphaFoldDB" id="A0A0P6Y1Y3"/>
<dbReference type="NCBIfam" id="TIGR00445">
    <property type="entry name" value="mraY"/>
    <property type="match status" value="1"/>
</dbReference>
<dbReference type="PROSITE" id="PS01347">
    <property type="entry name" value="MRAY_1"/>
    <property type="match status" value="1"/>
</dbReference>
<keyword evidence="7" id="KW-1003">Cell membrane</keyword>
<feature type="transmembrane region" description="Helical" evidence="7">
    <location>
        <begin position="129"/>
        <end position="147"/>
    </location>
</feature>
<dbReference type="PROSITE" id="PS01348">
    <property type="entry name" value="MRAY_2"/>
    <property type="match status" value="1"/>
</dbReference>
<comment type="function">
    <text evidence="7">Catalyzes the initial step of the lipid cycle reactions in the biosynthesis of the cell wall peptidoglycan: transfers peptidoglycan precursor phospho-MurNAc-pentapeptide from UDP-MurNAc-pentapeptide onto the lipid carrier undecaprenyl phosphate, yielding undecaprenyl-pyrophosphoryl-MurNAc-pentapeptide, known as lipid I.</text>
</comment>
<dbReference type="Pfam" id="PF00953">
    <property type="entry name" value="Glycos_transf_4"/>
    <property type="match status" value="1"/>
</dbReference>
<evidence type="ECO:0000256" key="4">
    <source>
        <dbReference type="ARBA" id="ARBA00022692"/>
    </source>
</evidence>
<evidence type="ECO:0000256" key="8">
    <source>
        <dbReference type="NCBIfam" id="TIGR00445"/>
    </source>
</evidence>
<dbReference type="RefSeq" id="WP_054534910.1">
    <property type="nucleotide sequence ID" value="NZ_LGKP01000022.1"/>
</dbReference>
<dbReference type="GO" id="GO:0008360">
    <property type="term" value="P:regulation of cell shape"/>
    <property type="evidence" value="ECO:0007669"/>
    <property type="project" value="UniProtKB-KW"/>
</dbReference>
<dbReference type="HAMAP" id="MF_00038">
    <property type="entry name" value="MraY"/>
    <property type="match status" value="1"/>
</dbReference>
<feature type="transmembrane region" description="Helical" evidence="7">
    <location>
        <begin position="159"/>
        <end position="185"/>
    </location>
</feature>
<evidence type="ECO:0000256" key="6">
    <source>
        <dbReference type="ARBA" id="ARBA00023136"/>
    </source>
</evidence>
<dbReference type="GO" id="GO:0046872">
    <property type="term" value="F:metal ion binding"/>
    <property type="evidence" value="ECO:0007669"/>
    <property type="project" value="UniProtKB-KW"/>
</dbReference>
<dbReference type="InterPro" id="IPR003524">
    <property type="entry name" value="PNAcMuramoyl-5peptid_Trfase"/>
</dbReference>
<keyword evidence="7" id="KW-0133">Cell shape</keyword>
<gene>
    <name evidence="7" type="primary">mraY</name>
    <name evidence="11" type="ORF">SE18_13095</name>
</gene>
<dbReference type="STRING" id="70996.SE18_13095"/>
<dbReference type="GO" id="GO:0005886">
    <property type="term" value="C:plasma membrane"/>
    <property type="evidence" value="ECO:0007669"/>
    <property type="project" value="UniProtKB-SubCell"/>
</dbReference>
<comment type="similarity">
    <text evidence="2 7">Belongs to the glycosyltransferase 4 family. MraY subfamily.</text>
</comment>